<dbReference type="SUPFAM" id="SSF53383">
    <property type="entry name" value="PLP-dependent transferases"/>
    <property type="match status" value="1"/>
</dbReference>
<keyword evidence="6" id="KW-0804">Transcription</keyword>
<reference evidence="8" key="2">
    <citation type="submission" date="2020-09" db="EMBL/GenBank/DDBJ databases">
        <authorList>
            <person name="Sun Q."/>
            <person name="Kim S."/>
        </authorList>
    </citation>
    <scope>NUCLEOTIDE SEQUENCE</scope>
    <source>
        <strain evidence="8">KCTC 32182</strain>
    </source>
</reference>
<dbReference type="EMBL" id="BMYX01000002">
    <property type="protein sequence ID" value="GGY05993.1"/>
    <property type="molecule type" value="Genomic_DNA"/>
</dbReference>
<dbReference type="Pfam" id="PF00392">
    <property type="entry name" value="GntR"/>
    <property type="match status" value="1"/>
</dbReference>
<keyword evidence="3" id="KW-0663">Pyridoxal phosphate</keyword>
<dbReference type="PROSITE" id="PS50949">
    <property type="entry name" value="HTH_GNTR"/>
    <property type="match status" value="1"/>
</dbReference>
<dbReference type="GO" id="GO:0003677">
    <property type="term" value="F:DNA binding"/>
    <property type="evidence" value="ECO:0007669"/>
    <property type="project" value="UniProtKB-KW"/>
</dbReference>
<evidence type="ECO:0000256" key="1">
    <source>
        <dbReference type="ARBA" id="ARBA00005384"/>
    </source>
</evidence>
<dbReference type="Proteomes" id="UP000645257">
    <property type="component" value="Unassembled WGS sequence"/>
</dbReference>
<reference evidence="8" key="1">
    <citation type="journal article" date="2014" name="Int. J. Syst. Evol. Microbiol.">
        <title>Complete genome sequence of Corynebacterium casei LMG S-19264T (=DSM 44701T), isolated from a smear-ripened cheese.</title>
        <authorList>
            <consortium name="US DOE Joint Genome Institute (JGI-PGF)"/>
            <person name="Walter F."/>
            <person name="Albersmeier A."/>
            <person name="Kalinowski J."/>
            <person name="Ruckert C."/>
        </authorList>
    </citation>
    <scope>NUCLEOTIDE SEQUENCE</scope>
    <source>
        <strain evidence="8">KCTC 32182</strain>
    </source>
</reference>
<dbReference type="InterPro" id="IPR036390">
    <property type="entry name" value="WH_DNA-bd_sf"/>
</dbReference>
<dbReference type="InterPro" id="IPR015424">
    <property type="entry name" value="PyrdxlP-dep_Trfase"/>
</dbReference>
<evidence type="ECO:0000313" key="9">
    <source>
        <dbReference type="Proteomes" id="UP000645257"/>
    </source>
</evidence>
<name>A0A918NYP9_9NEIS</name>
<dbReference type="InterPro" id="IPR051446">
    <property type="entry name" value="HTH_trans_reg/aminotransferase"/>
</dbReference>
<evidence type="ECO:0000256" key="5">
    <source>
        <dbReference type="ARBA" id="ARBA00023125"/>
    </source>
</evidence>
<dbReference type="CDD" id="cd00609">
    <property type="entry name" value="AAT_like"/>
    <property type="match status" value="1"/>
</dbReference>
<keyword evidence="9" id="KW-1185">Reference proteome</keyword>
<dbReference type="InterPro" id="IPR000524">
    <property type="entry name" value="Tscrpt_reg_HTH_GntR"/>
</dbReference>
<dbReference type="InterPro" id="IPR015421">
    <property type="entry name" value="PyrdxlP-dep_Trfase_major"/>
</dbReference>
<dbReference type="PANTHER" id="PTHR46577:SF1">
    <property type="entry name" value="HTH-TYPE TRANSCRIPTIONAL REGULATORY PROTEIN GABR"/>
    <property type="match status" value="1"/>
</dbReference>
<feature type="domain" description="HTH gntR-type" evidence="7">
    <location>
        <begin position="20"/>
        <end position="88"/>
    </location>
</feature>
<dbReference type="InterPro" id="IPR036388">
    <property type="entry name" value="WH-like_DNA-bd_sf"/>
</dbReference>
<evidence type="ECO:0000259" key="7">
    <source>
        <dbReference type="PROSITE" id="PS50949"/>
    </source>
</evidence>
<dbReference type="CDD" id="cd07377">
    <property type="entry name" value="WHTH_GntR"/>
    <property type="match status" value="1"/>
</dbReference>
<proteinExistence type="inferred from homology"/>
<gene>
    <name evidence="8" type="ORF">GCM10011289_05510</name>
</gene>
<evidence type="ECO:0000256" key="2">
    <source>
        <dbReference type="ARBA" id="ARBA00021531"/>
    </source>
</evidence>
<keyword evidence="4" id="KW-0805">Transcription regulation</keyword>
<sequence>MPNSLAGAELTARLDRAAPEPLGVQIARRLREAILCGDLSPGQRVPSIRALASELGVARGTVETVYAQLIGEGFLEAGGQAGTRVSAAIIKGGARHGADATPVAARQAVCMTLPYQPGLPALDAFPRKLWNRIALRAIRRQGADAFAYPDPCGYEPLRRAIAGYLRVARGIPCSADQVFVTAGYPLTLALLGRLLLSPADSVWIEDPGYPPVGAAITRAGATGIPVPVDDEGMRVDLAIGLAPDARLAVVTPSQHSPLGMPLSAARQTALLDWAASHGAWIIEDDYEGEFRHRGQTLPALAGLDRGERVIYAGTFSKTLYPGLRLSYFVAPPSLSEACAAACRAWSGPAPTLIQSMAAAFIEEGYFARHLKKMRALYRTRRALCEDGLREVFGSRVRISPQPGGMHLVASFDGMTDDRLAAARAREAGLAVIALSNWTRRAREEAGLMLGFANITSRDMSVDLARRLAHAIGQSSGVQTRKR</sequence>
<dbReference type="PANTHER" id="PTHR46577">
    <property type="entry name" value="HTH-TYPE TRANSCRIPTIONAL REGULATORY PROTEIN GABR"/>
    <property type="match status" value="1"/>
</dbReference>
<dbReference type="RefSeq" id="WP_189530962.1">
    <property type="nucleotide sequence ID" value="NZ_BMYX01000002.1"/>
</dbReference>
<evidence type="ECO:0000256" key="6">
    <source>
        <dbReference type="ARBA" id="ARBA00023163"/>
    </source>
</evidence>
<dbReference type="SMART" id="SM00345">
    <property type="entry name" value="HTH_GNTR"/>
    <property type="match status" value="1"/>
</dbReference>
<dbReference type="Pfam" id="PF00155">
    <property type="entry name" value="Aminotran_1_2"/>
    <property type="match status" value="1"/>
</dbReference>
<evidence type="ECO:0000313" key="8">
    <source>
        <dbReference type="EMBL" id="GGY05993.1"/>
    </source>
</evidence>
<evidence type="ECO:0000256" key="4">
    <source>
        <dbReference type="ARBA" id="ARBA00023015"/>
    </source>
</evidence>
<dbReference type="SUPFAM" id="SSF46785">
    <property type="entry name" value="Winged helix' DNA-binding domain"/>
    <property type="match status" value="1"/>
</dbReference>
<comment type="similarity">
    <text evidence="1">In the C-terminal section; belongs to the class-I pyridoxal-phosphate-dependent aminotransferase family.</text>
</comment>
<dbReference type="AlphaFoldDB" id="A0A918NYP9"/>
<accession>A0A918NYP9</accession>
<organism evidence="8 9">
    <name type="scientific">Paludibacterium paludis</name>
    <dbReference type="NCBI Taxonomy" id="1225769"/>
    <lineage>
        <taxon>Bacteria</taxon>
        <taxon>Pseudomonadati</taxon>
        <taxon>Pseudomonadota</taxon>
        <taxon>Betaproteobacteria</taxon>
        <taxon>Neisseriales</taxon>
        <taxon>Chromobacteriaceae</taxon>
        <taxon>Paludibacterium</taxon>
    </lineage>
</organism>
<dbReference type="GO" id="GO:0030170">
    <property type="term" value="F:pyridoxal phosphate binding"/>
    <property type="evidence" value="ECO:0007669"/>
    <property type="project" value="InterPro"/>
</dbReference>
<evidence type="ECO:0000256" key="3">
    <source>
        <dbReference type="ARBA" id="ARBA00022898"/>
    </source>
</evidence>
<protein>
    <recommendedName>
        <fullName evidence="2">Putative 8-amino-7-oxononanoate synthase</fullName>
    </recommendedName>
</protein>
<dbReference type="Gene3D" id="1.10.10.10">
    <property type="entry name" value="Winged helix-like DNA-binding domain superfamily/Winged helix DNA-binding domain"/>
    <property type="match status" value="1"/>
</dbReference>
<dbReference type="Gene3D" id="3.40.640.10">
    <property type="entry name" value="Type I PLP-dependent aspartate aminotransferase-like (Major domain)"/>
    <property type="match status" value="1"/>
</dbReference>
<dbReference type="GO" id="GO:0003700">
    <property type="term" value="F:DNA-binding transcription factor activity"/>
    <property type="evidence" value="ECO:0007669"/>
    <property type="project" value="InterPro"/>
</dbReference>
<dbReference type="InterPro" id="IPR004839">
    <property type="entry name" value="Aminotransferase_I/II_large"/>
</dbReference>
<keyword evidence="5" id="KW-0238">DNA-binding</keyword>
<comment type="caution">
    <text evidence="8">The sequence shown here is derived from an EMBL/GenBank/DDBJ whole genome shotgun (WGS) entry which is preliminary data.</text>
</comment>